<gene>
    <name evidence="11" type="ORF">PVL29_006651</name>
</gene>
<dbReference type="EMBL" id="JARBHA010000005">
    <property type="protein sequence ID" value="KAJ9701397.1"/>
    <property type="molecule type" value="Genomic_DNA"/>
</dbReference>
<feature type="repeat" description="ANK" evidence="7">
    <location>
        <begin position="125"/>
        <end position="147"/>
    </location>
</feature>
<evidence type="ECO:0000256" key="9">
    <source>
        <dbReference type="SAM" id="Phobius"/>
    </source>
</evidence>
<dbReference type="InterPro" id="IPR036770">
    <property type="entry name" value="Ankyrin_rpt-contain_sf"/>
</dbReference>
<proteinExistence type="predicted"/>
<feature type="compositionally biased region" description="Polar residues" evidence="8">
    <location>
        <begin position="1"/>
        <end position="12"/>
    </location>
</feature>
<feature type="repeat" description="ANK" evidence="7">
    <location>
        <begin position="312"/>
        <end position="335"/>
    </location>
</feature>
<evidence type="ECO:0000256" key="3">
    <source>
        <dbReference type="ARBA" id="ARBA00022737"/>
    </source>
</evidence>
<dbReference type="Pfam" id="PF13962">
    <property type="entry name" value="PGG"/>
    <property type="match status" value="1"/>
</dbReference>
<evidence type="ECO:0000259" key="10">
    <source>
        <dbReference type="Pfam" id="PF13962"/>
    </source>
</evidence>
<dbReference type="PANTHER" id="PTHR24186">
    <property type="entry name" value="PROTEIN PHOSPHATASE 1 REGULATORY SUBUNIT"/>
    <property type="match status" value="1"/>
</dbReference>
<feature type="domain" description="PGG" evidence="10">
    <location>
        <begin position="482"/>
        <end position="590"/>
    </location>
</feature>
<keyword evidence="6 9" id="KW-0472">Membrane</keyword>
<evidence type="ECO:0000313" key="11">
    <source>
        <dbReference type="EMBL" id="KAJ9701397.1"/>
    </source>
</evidence>
<feature type="compositionally biased region" description="Polar residues" evidence="8">
    <location>
        <begin position="21"/>
        <end position="32"/>
    </location>
</feature>
<comment type="subcellular location">
    <subcellularLocation>
        <location evidence="1">Membrane</location>
        <topology evidence="1">Multi-pass membrane protein</topology>
    </subcellularLocation>
</comment>
<dbReference type="Proteomes" id="UP001168098">
    <property type="component" value="Unassembled WGS sequence"/>
</dbReference>
<accession>A0AA39A6L7</accession>
<dbReference type="InterPro" id="IPR002110">
    <property type="entry name" value="Ankyrin_rpt"/>
</dbReference>
<feature type="transmembrane region" description="Helical" evidence="9">
    <location>
        <begin position="486"/>
        <end position="504"/>
    </location>
</feature>
<name>A0AA39A6L7_VITRO</name>
<evidence type="ECO:0000256" key="8">
    <source>
        <dbReference type="SAM" id="MobiDB-lite"/>
    </source>
</evidence>
<dbReference type="PRINTS" id="PR01415">
    <property type="entry name" value="ANKYRIN"/>
</dbReference>
<evidence type="ECO:0000313" key="12">
    <source>
        <dbReference type="Proteomes" id="UP001168098"/>
    </source>
</evidence>
<comment type="caution">
    <text evidence="11">The sequence shown here is derived from an EMBL/GenBank/DDBJ whole genome shotgun (WGS) entry which is preliminary data.</text>
</comment>
<dbReference type="Gene3D" id="1.25.40.20">
    <property type="entry name" value="Ankyrin repeat-containing domain"/>
    <property type="match status" value="3"/>
</dbReference>
<sequence length="623" mass="68542">MEDNLNSTSLRSIRTVEEDSIAQSRMDQPNTSDHGEELNNMAPVGADDDSQTEISYMDADLYTAASKGNISKLEQMLEACDLGLQLTPKRNTILHIAAQFGQLDCVKLILQLTSSSSLLGQSNLKGDTPLHLAAREGHLTVVQALIQAAKALPDEIESGRGVDKAILRMANEGKDTALHEAVRYHHPEVVKLLIEEDPQFVYGPNISGGTPLYMAVERGHGDLVQIIIDHTSTSPAYSGILGRTALHSAVIRNDHEITAKLLEWKPSLAKEVDEKGWSPLHCAAHFGYTTIVKQLLEKSSDKSVAYLRIKPGKKTALHLAAIRGHKDIVDLLLSNYPDCCEQVDDNGKNVLHFAMMNRQDYYPRMFLQNDGLSVRGLLNERDAQGDTPLHLLASYLVYDEKFVLDDKVDKMGLNNENLTPKDIVSRATDRGLLKRVVTSFFNGSKEAGIGPLSWVPSDMIGNGSSESKDNEDNSISSWKGVGETHLVVAALVATVTFAAGFTLPGGYDQNDGMATLTKKAAFKAFVVTDTLAMVSSVCATFVYFYMALHEKVEPLEKELFLQKHFICGFLLTMFGMGSMVVAFMTGMYAVLPHFSGLPIVVCVLCCCFFVFFYKWIKKFSNGC</sequence>
<dbReference type="GO" id="GO:0005886">
    <property type="term" value="C:plasma membrane"/>
    <property type="evidence" value="ECO:0007669"/>
    <property type="project" value="TreeGrafter"/>
</dbReference>
<keyword evidence="5 7" id="KW-0040">ANK repeat</keyword>
<evidence type="ECO:0000256" key="5">
    <source>
        <dbReference type="ARBA" id="ARBA00023043"/>
    </source>
</evidence>
<feature type="transmembrane region" description="Helical" evidence="9">
    <location>
        <begin position="597"/>
        <end position="616"/>
    </location>
</feature>
<organism evidence="11 12">
    <name type="scientific">Vitis rotundifolia</name>
    <name type="common">Muscadine grape</name>
    <dbReference type="NCBI Taxonomy" id="103349"/>
    <lineage>
        <taxon>Eukaryota</taxon>
        <taxon>Viridiplantae</taxon>
        <taxon>Streptophyta</taxon>
        <taxon>Embryophyta</taxon>
        <taxon>Tracheophyta</taxon>
        <taxon>Spermatophyta</taxon>
        <taxon>Magnoliopsida</taxon>
        <taxon>eudicotyledons</taxon>
        <taxon>Gunneridae</taxon>
        <taxon>Pentapetalae</taxon>
        <taxon>rosids</taxon>
        <taxon>Vitales</taxon>
        <taxon>Vitaceae</taxon>
        <taxon>Viteae</taxon>
        <taxon>Vitis</taxon>
    </lineage>
</organism>
<reference evidence="11 12" key="1">
    <citation type="journal article" date="2023" name="BMC Biotechnol.">
        <title>Vitis rotundifolia cv Carlos genome sequencing.</title>
        <authorList>
            <person name="Huff M."/>
            <person name="Hulse-Kemp A."/>
            <person name="Scheffler B."/>
            <person name="Youngblood R."/>
            <person name="Simpson S."/>
            <person name="Babiker E."/>
            <person name="Staton M."/>
        </authorList>
    </citation>
    <scope>NUCLEOTIDE SEQUENCE [LARGE SCALE GENOMIC DNA]</scope>
    <source>
        <tissue evidence="11">Leaf</tissue>
    </source>
</reference>
<dbReference type="AlphaFoldDB" id="A0AA39A6L7"/>
<dbReference type="Pfam" id="PF12796">
    <property type="entry name" value="Ank_2"/>
    <property type="match status" value="4"/>
</dbReference>
<protein>
    <recommendedName>
        <fullName evidence="10">PGG domain-containing protein</fullName>
    </recommendedName>
</protein>
<dbReference type="InterPro" id="IPR026961">
    <property type="entry name" value="PGG_dom"/>
</dbReference>
<feature type="transmembrane region" description="Helical" evidence="9">
    <location>
        <begin position="565"/>
        <end position="591"/>
    </location>
</feature>
<dbReference type="PROSITE" id="PS50088">
    <property type="entry name" value="ANK_REPEAT"/>
    <property type="match status" value="4"/>
</dbReference>
<dbReference type="PANTHER" id="PTHR24186:SF53">
    <property type="entry name" value="PGG DOMAIN-CONTAINING PROTEIN"/>
    <property type="match status" value="1"/>
</dbReference>
<evidence type="ECO:0000256" key="1">
    <source>
        <dbReference type="ARBA" id="ARBA00004141"/>
    </source>
</evidence>
<dbReference type="PROSITE" id="PS50297">
    <property type="entry name" value="ANK_REP_REGION"/>
    <property type="match status" value="4"/>
</dbReference>
<evidence type="ECO:0000256" key="7">
    <source>
        <dbReference type="PROSITE-ProRule" id="PRU00023"/>
    </source>
</evidence>
<feature type="repeat" description="ANK" evidence="7">
    <location>
        <begin position="207"/>
        <end position="230"/>
    </location>
</feature>
<dbReference type="SMART" id="SM00248">
    <property type="entry name" value="ANK"/>
    <property type="match status" value="9"/>
</dbReference>
<evidence type="ECO:0000256" key="2">
    <source>
        <dbReference type="ARBA" id="ARBA00022692"/>
    </source>
</evidence>
<keyword evidence="2 9" id="KW-0812">Transmembrane</keyword>
<feature type="repeat" description="ANK" evidence="7">
    <location>
        <begin position="275"/>
        <end position="301"/>
    </location>
</feature>
<evidence type="ECO:0000256" key="4">
    <source>
        <dbReference type="ARBA" id="ARBA00022989"/>
    </source>
</evidence>
<keyword evidence="4 9" id="KW-1133">Transmembrane helix</keyword>
<keyword evidence="12" id="KW-1185">Reference proteome</keyword>
<feature type="transmembrane region" description="Helical" evidence="9">
    <location>
        <begin position="524"/>
        <end position="545"/>
    </location>
</feature>
<evidence type="ECO:0000256" key="6">
    <source>
        <dbReference type="ARBA" id="ARBA00023136"/>
    </source>
</evidence>
<feature type="region of interest" description="Disordered" evidence="8">
    <location>
        <begin position="1"/>
        <end position="45"/>
    </location>
</feature>
<dbReference type="SUPFAM" id="SSF48403">
    <property type="entry name" value="Ankyrin repeat"/>
    <property type="match status" value="2"/>
</dbReference>
<keyword evidence="3" id="KW-0677">Repeat</keyword>